<dbReference type="InterPro" id="IPR016516">
    <property type="entry name" value="UCP07580"/>
</dbReference>
<comment type="caution">
    <text evidence="2">The sequence shown here is derived from an EMBL/GenBank/DDBJ whole genome shotgun (WGS) entry which is preliminary data.</text>
</comment>
<dbReference type="EMBL" id="BSNM01000014">
    <property type="protein sequence ID" value="GLQ31543.1"/>
    <property type="molecule type" value="Genomic_DNA"/>
</dbReference>
<organism evidence="2 3">
    <name type="scientific">Litoribrevibacter albus</name>
    <dbReference type="NCBI Taxonomy" id="1473156"/>
    <lineage>
        <taxon>Bacteria</taxon>
        <taxon>Pseudomonadati</taxon>
        <taxon>Pseudomonadota</taxon>
        <taxon>Gammaproteobacteria</taxon>
        <taxon>Oceanospirillales</taxon>
        <taxon>Oceanospirillaceae</taxon>
        <taxon>Litoribrevibacter</taxon>
    </lineage>
</organism>
<gene>
    <name evidence="2" type="ORF">GCM10007876_20220</name>
</gene>
<evidence type="ECO:0000313" key="3">
    <source>
        <dbReference type="Proteomes" id="UP001161389"/>
    </source>
</evidence>
<sequence>MSKVEFKNKVAPLHRNLKFNLTKEHADNWNPAGVAFTQFMNTLSIFFPAGEKFFMDSIQNYRDQITDPQLKKDIKEFMGQEALHTREHLVYNQALIDAGFPVDKYMDRVEKLLKRVQQIFPNDVQLAVTISLEHLTASLGDTVLTDPKLMENAEKNFSNIWYWHSMEEIEHKGVAYDVWNDVMGKGLYSYSVRTGIHILTHLVFWSLVIPFHIGLVRKSKKLSSLKGWASCMNYLWGKPGALRRIFPDMFDYFRPGFHPWQHDNSALLSQIDEFSESVKQEYQQATA</sequence>
<dbReference type="RefSeq" id="WP_284381192.1">
    <property type="nucleotide sequence ID" value="NZ_BSNM01000014.1"/>
</dbReference>
<dbReference type="PANTHER" id="PTHR39456:SF1">
    <property type="entry name" value="METAL-DEPENDENT HYDROLASE"/>
    <property type="match status" value="1"/>
</dbReference>
<proteinExistence type="predicted"/>
<evidence type="ECO:0000256" key="1">
    <source>
        <dbReference type="SAM" id="Phobius"/>
    </source>
</evidence>
<keyword evidence="1" id="KW-1133">Transmembrane helix</keyword>
<dbReference type="AlphaFoldDB" id="A0AA37W7M7"/>
<evidence type="ECO:0008006" key="4">
    <source>
        <dbReference type="Google" id="ProtNLM"/>
    </source>
</evidence>
<reference evidence="2" key="1">
    <citation type="journal article" date="2014" name="Int. J. Syst. Evol. Microbiol.">
        <title>Complete genome sequence of Corynebacterium casei LMG S-19264T (=DSM 44701T), isolated from a smear-ripened cheese.</title>
        <authorList>
            <consortium name="US DOE Joint Genome Institute (JGI-PGF)"/>
            <person name="Walter F."/>
            <person name="Albersmeier A."/>
            <person name="Kalinowski J."/>
            <person name="Ruckert C."/>
        </authorList>
    </citation>
    <scope>NUCLEOTIDE SEQUENCE</scope>
    <source>
        <strain evidence="2">NBRC 110071</strain>
    </source>
</reference>
<dbReference type="Proteomes" id="UP001161389">
    <property type="component" value="Unassembled WGS sequence"/>
</dbReference>
<reference evidence="2" key="2">
    <citation type="submission" date="2023-01" db="EMBL/GenBank/DDBJ databases">
        <title>Draft genome sequence of Litoribrevibacter albus strain NBRC 110071.</title>
        <authorList>
            <person name="Sun Q."/>
            <person name="Mori K."/>
        </authorList>
    </citation>
    <scope>NUCLEOTIDE SEQUENCE</scope>
    <source>
        <strain evidence="2">NBRC 110071</strain>
    </source>
</reference>
<dbReference type="Pfam" id="PF10118">
    <property type="entry name" value="Metal_hydrol"/>
    <property type="match status" value="1"/>
</dbReference>
<keyword evidence="1" id="KW-0472">Membrane</keyword>
<dbReference type="PANTHER" id="PTHR39456">
    <property type="entry name" value="METAL-DEPENDENT HYDROLASE"/>
    <property type="match status" value="1"/>
</dbReference>
<feature type="transmembrane region" description="Helical" evidence="1">
    <location>
        <begin position="198"/>
        <end position="216"/>
    </location>
</feature>
<protein>
    <recommendedName>
        <fullName evidence="4">Metal-dependent hydrolase</fullName>
    </recommendedName>
</protein>
<name>A0AA37W7M7_9GAMM</name>
<keyword evidence="1" id="KW-0812">Transmembrane</keyword>
<keyword evidence="3" id="KW-1185">Reference proteome</keyword>
<evidence type="ECO:0000313" key="2">
    <source>
        <dbReference type="EMBL" id="GLQ31543.1"/>
    </source>
</evidence>
<dbReference type="PIRSF" id="PIRSF007580">
    <property type="entry name" value="UCP07580"/>
    <property type="match status" value="1"/>
</dbReference>
<accession>A0AA37W7M7</accession>